<accession>A0A7W6IBL3</accession>
<evidence type="ECO:0000313" key="1">
    <source>
        <dbReference type="EMBL" id="MBB4038422.1"/>
    </source>
</evidence>
<protein>
    <submittedName>
        <fullName evidence="1">Uncharacterized protein</fullName>
    </submittedName>
</protein>
<gene>
    <name evidence="1" type="ORF">GGR34_000051</name>
</gene>
<dbReference type="EMBL" id="JACIDC010000001">
    <property type="protein sequence ID" value="MBB4038422.1"/>
    <property type="molecule type" value="Genomic_DNA"/>
</dbReference>
<dbReference type="Proteomes" id="UP000519439">
    <property type="component" value="Unassembled WGS sequence"/>
</dbReference>
<organism evidence="1 2">
    <name type="scientific">Microvirga flocculans</name>
    <dbReference type="NCBI Taxonomy" id="217168"/>
    <lineage>
        <taxon>Bacteria</taxon>
        <taxon>Pseudomonadati</taxon>
        <taxon>Pseudomonadota</taxon>
        <taxon>Alphaproteobacteria</taxon>
        <taxon>Hyphomicrobiales</taxon>
        <taxon>Methylobacteriaceae</taxon>
        <taxon>Microvirga</taxon>
    </lineage>
</organism>
<dbReference type="AlphaFoldDB" id="A0A7W6IBL3"/>
<keyword evidence="2" id="KW-1185">Reference proteome</keyword>
<proteinExistence type="predicted"/>
<sequence length="128" mass="13270">MTTLERSETIKVDDLVSALRSEILPALGWALGRDPVLSEDGQALPPEFVREMDRLGIGTTEVTAGGLNGEPDDSVAEPGASLVISSYQVETGACLTKEADSIVLPTDLIVSVGQPIGPVPGISSPGAW</sequence>
<dbReference type="RefSeq" id="WP_027314757.1">
    <property type="nucleotide sequence ID" value="NZ_JACIDC010000001.1"/>
</dbReference>
<evidence type="ECO:0000313" key="2">
    <source>
        <dbReference type="Proteomes" id="UP000519439"/>
    </source>
</evidence>
<comment type="caution">
    <text evidence="1">The sequence shown here is derived from an EMBL/GenBank/DDBJ whole genome shotgun (WGS) entry which is preliminary data.</text>
</comment>
<name>A0A7W6IBL3_9HYPH</name>
<reference evidence="1 2" key="1">
    <citation type="submission" date="2020-08" db="EMBL/GenBank/DDBJ databases">
        <title>Genomic Encyclopedia of Type Strains, Phase IV (KMG-IV): sequencing the most valuable type-strain genomes for metagenomic binning, comparative biology and taxonomic classification.</title>
        <authorList>
            <person name="Goeker M."/>
        </authorList>
    </citation>
    <scope>NUCLEOTIDE SEQUENCE [LARGE SCALE GENOMIC DNA]</scope>
    <source>
        <strain evidence="1 2">DSM 15743</strain>
    </source>
</reference>